<comment type="similarity">
    <text evidence="1 2">Belongs to the MurCDEF family. MurE subfamily.</text>
</comment>
<dbReference type="InterPro" id="IPR004101">
    <property type="entry name" value="Mur_ligase_C"/>
</dbReference>
<feature type="binding site" evidence="2">
    <location>
        <begin position="152"/>
        <end position="153"/>
    </location>
    <ligand>
        <name>UDP-N-acetyl-alpha-D-muramoyl-L-alanyl-D-glutamate</name>
        <dbReference type="ChEBI" id="CHEBI:83900"/>
    </ligand>
</feature>
<comment type="cofactor">
    <cofactor evidence="2">
        <name>Mg(2+)</name>
        <dbReference type="ChEBI" id="CHEBI:18420"/>
    </cofactor>
</comment>
<dbReference type="GO" id="GO:0009252">
    <property type="term" value="P:peptidoglycan biosynthetic process"/>
    <property type="evidence" value="ECO:0007669"/>
    <property type="project" value="UniProtKB-UniRule"/>
</dbReference>
<evidence type="ECO:0000313" key="7">
    <source>
        <dbReference type="Proteomes" id="UP000242501"/>
    </source>
</evidence>
<feature type="binding site" evidence="2">
    <location>
        <position position="187"/>
    </location>
    <ligand>
        <name>UDP-N-acetyl-alpha-D-muramoyl-L-alanyl-D-glutamate</name>
        <dbReference type="ChEBI" id="CHEBI:83900"/>
    </ligand>
</feature>
<comment type="function">
    <text evidence="2">Catalyzes the addition of meso-diaminopimelic acid to the nucleotide precursor UDP-N-acetylmuramoyl-L-alanyl-D-glutamate (UMAG) in the biosynthesis of bacterial cell-wall peptidoglycan.</text>
</comment>
<reference evidence="7" key="1">
    <citation type="submission" date="2016-09" db="EMBL/GenBank/DDBJ databases">
        <authorList>
            <person name="Varghese N."/>
            <person name="Submissions S."/>
        </authorList>
    </citation>
    <scope>NUCLEOTIDE SEQUENCE [LARGE SCALE GENOMIC DNA]</scope>
    <source>
        <strain evidence="7">ANC 4422</strain>
    </source>
</reference>
<keyword evidence="2 3" id="KW-0133">Cell shape</keyword>
<keyword evidence="2 3" id="KW-0573">Peptidoglycan synthesis</keyword>
<dbReference type="Gene3D" id="3.40.1190.10">
    <property type="entry name" value="Mur-like, catalytic domain"/>
    <property type="match status" value="1"/>
</dbReference>
<feature type="binding site" evidence="2">
    <location>
        <begin position="407"/>
        <end position="410"/>
    </location>
    <ligand>
        <name>meso-2,6-diaminopimelate</name>
        <dbReference type="ChEBI" id="CHEBI:57791"/>
    </ligand>
</feature>
<dbReference type="SUPFAM" id="SSF53244">
    <property type="entry name" value="MurD-like peptide ligases, peptide-binding domain"/>
    <property type="match status" value="1"/>
</dbReference>
<dbReference type="OrthoDB" id="9800958at2"/>
<keyword evidence="2" id="KW-0460">Magnesium</keyword>
<evidence type="ECO:0000256" key="2">
    <source>
        <dbReference type="HAMAP-Rule" id="MF_00208"/>
    </source>
</evidence>
<comment type="subcellular location">
    <subcellularLocation>
        <location evidence="2 3">Cytoplasm</location>
    </subcellularLocation>
</comment>
<dbReference type="UniPathway" id="UPA00219"/>
<dbReference type="NCBIfam" id="NF001126">
    <property type="entry name" value="PRK00139.1-4"/>
    <property type="match status" value="1"/>
</dbReference>
<feature type="binding site" evidence="2">
    <location>
        <position position="185"/>
    </location>
    <ligand>
        <name>UDP-N-acetyl-alpha-D-muramoyl-L-alanyl-D-glutamate</name>
        <dbReference type="ChEBI" id="CHEBI:83900"/>
    </ligand>
</feature>
<dbReference type="GO" id="GO:0005737">
    <property type="term" value="C:cytoplasm"/>
    <property type="evidence" value="ECO:0007669"/>
    <property type="project" value="UniProtKB-SubCell"/>
</dbReference>
<dbReference type="GO" id="GO:0051301">
    <property type="term" value="P:cell division"/>
    <property type="evidence" value="ECO:0007669"/>
    <property type="project" value="UniProtKB-KW"/>
</dbReference>
<keyword evidence="2" id="KW-0963">Cytoplasm</keyword>
<feature type="binding site" evidence="2">
    <location>
        <position position="459"/>
    </location>
    <ligand>
        <name>meso-2,6-diaminopimelate</name>
        <dbReference type="ChEBI" id="CHEBI:57791"/>
    </ligand>
</feature>
<dbReference type="PANTHER" id="PTHR23135:SF4">
    <property type="entry name" value="UDP-N-ACETYLMURAMOYL-L-ALANYL-D-GLUTAMATE--2,6-DIAMINOPIMELATE LIGASE MURE HOMOLOG, CHLOROPLASTIC"/>
    <property type="match status" value="1"/>
</dbReference>
<evidence type="ECO:0000259" key="5">
    <source>
        <dbReference type="Pfam" id="PF08245"/>
    </source>
</evidence>
<keyword evidence="7" id="KW-1185">Reference proteome</keyword>
<comment type="pathway">
    <text evidence="2 3">Cell wall biogenesis; peptidoglycan biosynthesis.</text>
</comment>
<evidence type="ECO:0000256" key="1">
    <source>
        <dbReference type="ARBA" id="ARBA00005898"/>
    </source>
</evidence>
<dbReference type="NCBIfam" id="TIGR01085">
    <property type="entry name" value="murE"/>
    <property type="match status" value="1"/>
</dbReference>
<dbReference type="GO" id="GO:0000287">
    <property type="term" value="F:magnesium ion binding"/>
    <property type="evidence" value="ECO:0007669"/>
    <property type="project" value="UniProtKB-UniRule"/>
</dbReference>
<dbReference type="GO" id="GO:0071555">
    <property type="term" value="P:cell wall organization"/>
    <property type="evidence" value="ECO:0007669"/>
    <property type="project" value="UniProtKB-KW"/>
</dbReference>
<feature type="domain" description="Mur ligase C-terminal" evidence="4">
    <location>
        <begin position="335"/>
        <end position="461"/>
    </location>
</feature>
<dbReference type="SUPFAM" id="SSF53623">
    <property type="entry name" value="MurD-like peptide ligases, catalytic domain"/>
    <property type="match status" value="1"/>
</dbReference>
<dbReference type="EC" id="6.3.2.13" evidence="2"/>
<name>A0A1G6GIH3_9GAMM</name>
<evidence type="ECO:0000259" key="4">
    <source>
        <dbReference type="Pfam" id="PF02875"/>
    </source>
</evidence>
<dbReference type="GO" id="GO:0008765">
    <property type="term" value="F:UDP-N-acetylmuramoylalanyl-D-glutamate-2,6-diaminopimelate ligase activity"/>
    <property type="evidence" value="ECO:0007669"/>
    <property type="project" value="UniProtKB-UniRule"/>
</dbReference>
<keyword evidence="2" id="KW-0547">Nucleotide-binding</keyword>
<feature type="binding site" evidence="2">
    <location>
        <position position="27"/>
    </location>
    <ligand>
        <name>UDP-N-acetyl-alpha-D-muramoyl-L-alanyl-D-glutamate</name>
        <dbReference type="ChEBI" id="CHEBI:83900"/>
    </ligand>
</feature>
<sequence length="499" mass="54931">MSICFKDVCNVSSHQAWLDQPFHGFCLDSRVLKSGQIFIALNSYSQPEKTAIFAKNAIEKGALGVVSESSIDQMDTLIIADVRQKMGQWQQQYLQHTLNIAPPKVIAVTGTNGKTTISRLVAELLTFAGHTVAVMGTTGHGILPHLTPSTHTTLDALQLQQYLAQYKQQGAEYVSLEASSHGLDQGRLVGCDIEVAIYSNLSHDHLDYHHTFEQYAAAKAKLFSFSSLKTAIINIDDAYAEVMQTAAKNNPTQPKVITYSRQHHHADLYVTQVEFGLHGVIFNLHSPQGVLSVVSPLLGQFNIDNLLASLATVYALGIDLRQIVSRLPDLMGAPGRMQVIADANRVFIVDYAHTPDALEQALISVRKHVAGKLWVAFGCGGDRDRTKRPIMTNIALSQADVVILTSDNPRTENLAHIFNDMTTGIDFTSHSAYQIDNRREAITYMVQHAQAGDVVVIAGKGHENYQDIQGIKHFFDDTIEIKTALQQKETISKTYVALG</sequence>
<comment type="PTM">
    <text evidence="2">Carboxylation is probably crucial for Mg(2+) binding and, consequently, for the gamma-phosphate positioning of ATP.</text>
</comment>
<comment type="caution">
    <text evidence="2">Lacks conserved residue(s) required for the propagation of feature annotation.</text>
</comment>
<keyword evidence="2 6" id="KW-0436">Ligase</keyword>
<proteinExistence type="inferred from homology"/>
<dbReference type="SUPFAM" id="SSF63418">
    <property type="entry name" value="MurE/MurF N-terminal domain"/>
    <property type="match status" value="1"/>
</dbReference>
<dbReference type="RefSeq" id="WP_092746455.1">
    <property type="nucleotide sequence ID" value="NZ_FMYL01000001.1"/>
</dbReference>
<feature type="modified residue" description="N6-carboxylysine" evidence="2">
    <location>
        <position position="219"/>
    </location>
</feature>
<dbReference type="InterPro" id="IPR005761">
    <property type="entry name" value="UDP-N-AcMur-Glu-dNH2Pim_ligase"/>
</dbReference>
<dbReference type="Gene3D" id="3.90.190.20">
    <property type="entry name" value="Mur ligase, C-terminal domain"/>
    <property type="match status" value="1"/>
</dbReference>
<comment type="catalytic activity">
    <reaction evidence="2">
        <text>UDP-N-acetyl-alpha-D-muramoyl-L-alanyl-D-glutamate + meso-2,6-diaminopimelate + ATP = UDP-N-acetyl-alpha-D-muramoyl-L-alanyl-gamma-D-glutamyl-meso-2,6-diaminopimelate + ADP + phosphate + H(+)</text>
        <dbReference type="Rhea" id="RHEA:23676"/>
        <dbReference type="ChEBI" id="CHEBI:15378"/>
        <dbReference type="ChEBI" id="CHEBI:30616"/>
        <dbReference type="ChEBI" id="CHEBI:43474"/>
        <dbReference type="ChEBI" id="CHEBI:57791"/>
        <dbReference type="ChEBI" id="CHEBI:83900"/>
        <dbReference type="ChEBI" id="CHEBI:83905"/>
        <dbReference type="ChEBI" id="CHEBI:456216"/>
        <dbReference type="EC" id="6.3.2.13"/>
    </reaction>
</comment>
<dbReference type="InterPro" id="IPR013221">
    <property type="entry name" value="Mur_ligase_cen"/>
</dbReference>
<dbReference type="InterPro" id="IPR036615">
    <property type="entry name" value="Mur_ligase_C_dom_sf"/>
</dbReference>
<dbReference type="GO" id="GO:0005524">
    <property type="term" value="F:ATP binding"/>
    <property type="evidence" value="ECO:0007669"/>
    <property type="project" value="UniProtKB-UniRule"/>
</dbReference>
<dbReference type="Pfam" id="PF02875">
    <property type="entry name" value="Mur_ligase_C"/>
    <property type="match status" value="1"/>
</dbReference>
<dbReference type="EMBL" id="FMYL01000001">
    <property type="protein sequence ID" value="SDB81633.1"/>
    <property type="molecule type" value="Genomic_DNA"/>
</dbReference>
<dbReference type="GO" id="GO:0008360">
    <property type="term" value="P:regulation of cell shape"/>
    <property type="evidence" value="ECO:0007669"/>
    <property type="project" value="UniProtKB-KW"/>
</dbReference>
<keyword evidence="2" id="KW-0067">ATP-binding</keyword>
<dbReference type="Pfam" id="PF08245">
    <property type="entry name" value="Mur_ligase_M"/>
    <property type="match status" value="1"/>
</dbReference>
<feature type="binding site" evidence="2">
    <location>
        <position position="463"/>
    </location>
    <ligand>
        <name>meso-2,6-diaminopimelate</name>
        <dbReference type="ChEBI" id="CHEBI:57791"/>
    </ligand>
</feature>
<accession>A0A1G6GIH3</accession>
<dbReference type="InterPro" id="IPR036565">
    <property type="entry name" value="Mur-like_cat_sf"/>
</dbReference>
<dbReference type="HAMAP" id="MF_00208">
    <property type="entry name" value="MurE"/>
    <property type="match status" value="1"/>
</dbReference>
<evidence type="ECO:0000256" key="3">
    <source>
        <dbReference type="RuleBase" id="RU004135"/>
    </source>
</evidence>
<feature type="short sequence motif" description="Meso-diaminopimelate recognition motif" evidence="2">
    <location>
        <begin position="407"/>
        <end position="410"/>
    </location>
</feature>
<keyword evidence="2 3" id="KW-0961">Cell wall biogenesis/degradation</keyword>
<feature type="domain" description="Mur ligase central" evidence="5">
    <location>
        <begin position="108"/>
        <end position="312"/>
    </location>
</feature>
<feature type="binding site" evidence="2">
    <location>
        <position position="179"/>
    </location>
    <ligand>
        <name>UDP-N-acetyl-alpha-D-muramoyl-L-alanyl-D-glutamate</name>
        <dbReference type="ChEBI" id="CHEBI:83900"/>
    </ligand>
</feature>
<organism evidence="6 7">
    <name type="scientific">Acinetobacter boissieri</name>
    <dbReference type="NCBI Taxonomy" id="1219383"/>
    <lineage>
        <taxon>Bacteria</taxon>
        <taxon>Pseudomonadati</taxon>
        <taxon>Pseudomonadota</taxon>
        <taxon>Gammaproteobacteria</taxon>
        <taxon>Moraxellales</taxon>
        <taxon>Moraxellaceae</taxon>
        <taxon>Acinetobacter</taxon>
    </lineage>
</organism>
<feature type="binding site" evidence="2">
    <location>
        <position position="383"/>
    </location>
    <ligand>
        <name>meso-2,6-diaminopimelate</name>
        <dbReference type="ChEBI" id="CHEBI:57791"/>
    </ligand>
</feature>
<dbReference type="Gene3D" id="3.40.1390.10">
    <property type="entry name" value="MurE/MurF, N-terminal domain"/>
    <property type="match status" value="1"/>
</dbReference>
<dbReference type="Proteomes" id="UP000242501">
    <property type="component" value="Unassembled WGS sequence"/>
</dbReference>
<dbReference type="AlphaFoldDB" id="A0A1G6GIH3"/>
<dbReference type="PANTHER" id="PTHR23135">
    <property type="entry name" value="MUR LIGASE FAMILY MEMBER"/>
    <property type="match status" value="1"/>
</dbReference>
<evidence type="ECO:0000313" key="6">
    <source>
        <dbReference type="EMBL" id="SDB81633.1"/>
    </source>
</evidence>
<gene>
    <name evidence="2" type="primary">murE</name>
    <name evidence="6" type="ORF">SAMN05421733_101184</name>
</gene>
<protein>
    <recommendedName>
        <fullName evidence="2">UDP-N-acetylmuramoyl-L-alanyl-D-glutamate--2,6-diaminopimelate ligase</fullName>
        <ecNumber evidence="2">6.3.2.13</ecNumber>
    </recommendedName>
    <alternativeName>
        <fullName evidence="2">Meso-A2pm-adding enzyme</fullName>
    </alternativeName>
    <alternativeName>
        <fullName evidence="2">Meso-diaminopimelate-adding enzyme</fullName>
    </alternativeName>
    <alternativeName>
        <fullName evidence="2">UDP-MurNAc-L-Ala-D-Glu:meso-diaminopimelate ligase</fullName>
    </alternativeName>
    <alternativeName>
        <fullName evidence="2">UDP-MurNAc-tripeptide synthetase</fullName>
    </alternativeName>
    <alternativeName>
        <fullName evidence="2">UDP-N-acetylmuramyl-tripeptide synthetase</fullName>
    </alternativeName>
</protein>
<feature type="binding site" evidence="2">
    <location>
        <position position="29"/>
    </location>
    <ligand>
        <name>UDP-N-acetyl-alpha-D-muramoyl-L-alanyl-D-glutamate</name>
        <dbReference type="ChEBI" id="CHEBI:83900"/>
    </ligand>
</feature>
<dbReference type="STRING" id="1219383.SAMN05421733_101184"/>
<keyword evidence="2 3" id="KW-0132">Cell division</keyword>
<dbReference type="InterPro" id="IPR035911">
    <property type="entry name" value="MurE/MurF_N"/>
</dbReference>
<keyword evidence="2 3" id="KW-0131">Cell cycle</keyword>
<feature type="binding site" evidence="2">
    <location>
        <begin position="110"/>
        <end position="116"/>
    </location>
    <ligand>
        <name>ATP</name>
        <dbReference type="ChEBI" id="CHEBI:30616"/>
    </ligand>
</feature>